<comment type="similarity">
    <text evidence="1">Belongs to the thioredoxin family.</text>
</comment>
<keyword evidence="9" id="KW-1185">Reference proteome</keyword>
<dbReference type="InterPro" id="IPR036249">
    <property type="entry name" value="Thioredoxin-like_sf"/>
</dbReference>
<dbReference type="InterPro" id="IPR013766">
    <property type="entry name" value="Thioredoxin_domain"/>
</dbReference>
<dbReference type="GO" id="GO:0015035">
    <property type="term" value="F:protein-disulfide reductase activity"/>
    <property type="evidence" value="ECO:0007669"/>
    <property type="project" value="InterPro"/>
</dbReference>
<evidence type="ECO:0000313" key="8">
    <source>
        <dbReference type="EMBL" id="TDQ77315.1"/>
    </source>
</evidence>
<dbReference type="AlphaFoldDB" id="A0A4R6WCK5"/>
<evidence type="ECO:0000259" key="7">
    <source>
        <dbReference type="PROSITE" id="PS51352"/>
    </source>
</evidence>
<dbReference type="GO" id="GO:0005737">
    <property type="term" value="C:cytoplasm"/>
    <property type="evidence" value="ECO:0007669"/>
    <property type="project" value="TreeGrafter"/>
</dbReference>
<keyword evidence="4 6" id="KW-1015">Disulfide bond</keyword>
<evidence type="ECO:0000256" key="5">
    <source>
        <dbReference type="ARBA" id="ARBA00023284"/>
    </source>
</evidence>
<dbReference type="EMBL" id="SNYV01000014">
    <property type="protein sequence ID" value="TDQ77315.1"/>
    <property type="molecule type" value="Genomic_DNA"/>
</dbReference>
<feature type="disulfide bond" description="Redox-active" evidence="6">
    <location>
        <begin position="18"/>
        <end position="21"/>
    </location>
</feature>
<dbReference type="PANTHER" id="PTHR45663">
    <property type="entry name" value="GEO12009P1"/>
    <property type="match status" value="1"/>
</dbReference>
<dbReference type="OrthoDB" id="9808735at2"/>
<evidence type="ECO:0000256" key="4">
    <source>
        <dbReference type="ARBA" id="ARBA00023157"/>
    </source>
</evidence>
<evidence type="ECO:0000256" key="1">
    <source>
        <dbReference type="ARBA" id="ARBA00008987"/>
    </source>
</evidence>
<reference evidence="8 9" key="1">
    <citation type="submission" date="2019-03" db="EMBL/GenBank/DDBJ databases">
        <title>Genomic Encyclopedia of Archaeal and Bacterial Type Strains, Phase II (KMG-II): from individual species to whole genera.</title>
        <authorList>
            <person name="Goeker M."/>
        </authorList>
    </citation>
    <scope>NUCLEOTIDE SEQUENCE [LARGE SCALE GENOMIC DNA]</scope>
    <source>
        <strain evidence="8 9">DSM 28353</strain>
    </source>
</reference>
<evidence type="ECO:0000313" key="9">
    <source>
        <dbReference type="Proteomes" id="UP000295292"/>
    </source>
</evidence>
<organism evidence="8 9">
    <name type="scientific">Sphingobacterium yanglingense</name>
    <dbReference type="NCBI Taxonomy" id="1437280"/>
    <lineage>
        <taxon>Bacteria</taxon>
        <taxon>Pseudomonadati</taxon>
        <taxon>Bacteroidota</taxon>
        <taxon>Sphingobacteriia</taxon>
        <taxon>Sphingobacteriales</taxon>
        <taxon>Sphingobacteriaceae</taxon>
        <taxon>Sphingobacterium</taxon>
    </lineage>
</organism>
<feature type="domain" description="Thioredoxin" evidence="7">
    <location>
        <begin position="1"/>
        <end position="93"/>
    </location>
</feature>
<dbReference type="Proteomes" id="UP000295292">
    <property type="component" value="Unassembled WGS sequence"/>
</dbReference>
<evidence type="ECO:0000256" key="2">
    <source>
        <dbReference type="ARBA" id="ARBA00022448"/>
    </source>
</evidence>
<dbReference type="SUPFAM" id="SSF52833">
    <property type="entry name" value="Thioredoxin-like"/>
    <property type="match status" value="1"/>
</dbReference>
<keyword evidence="5 6" id="KW-0676">Redox-active center</keyword>
<sequence length="93" mass="10923">MEKENNSLKLLQFYADWCQPCQMMMPIIESIKSKGYPFLEVLQYNVDEEATLSLQYHVRSIPTLIVLKNNKELWRYTGPIRASEIEEVLLSVL</sequence>
<dbReference type="PANTHER" id="PTHR45663:SF11">
    <property type="entry name" value="GEO12009P1"/>
    <property type="match status" value="1"/>
</dbReference>
<dbReference type="PRINTS" id="PR00421">
    <property type="entry name" value="THIOREDOXIN"/>
</dbReference>
<dbReference type="CDD" id="cd02947">
    <property type="entry name" value="TRX_family"/>
    <property type="match status" value="1"/>
</dbReference>
<dbReference type="Pfam" id="PF00085">
    <property type="entry name" value="Thioredoxin"/>
    <property type="match status" value="1"/>
</dbReference>
<dbReference type="RefSeq" id="WP_133584947.1">
    <property type="nucleotide sequence ID" value="NZ_SNYV01000014.1"/>
</dbReference>
<evidence type="ECO:0000256" key="3">
    <source>
        <dbReference type="ARBA" id="ARBA00022982"/>
    </source>
</evidence>
<dbReference type="InterPro" id="IPR005746">
    <property type="entry name" value="Thioredoxin"/>
</dbReference>
<protein>
    <submittedName>
        <fullName evidence="8">Thioredoxin 1</fullName>
    </submittedName>
</protein>
<dbReference type="PIRSF" id="PIRSF000077">
    <property type="entry name" value="Thioredoxin"/>
    <property type="match status" value="1"/>
</dbReference>
<comment type="caution">
    <text evidence="8">The sequence shown here is derived from an EMBL/GenBank/DDBJ whole genome shotgun (WGS) entry which is preliminary data.</text>
</comment>
<proteinExistence type="inferred from homology"/>
<gene>
    <name evidence="8" type="ORF">CLV99_2720</name>
</gene>
<keyword evidence="3" id="KW-0249">Electron transport</keyword>
<evidence type="ECO:0000256" key="6">
    <source>
        <dbReference type="PIRSR" id="PIRSR000077-4"/>
    </source>
</evidence>
<name>A0A4R6WCK5_9SPHI</name>
<keyword evidence="2" id="KW-0813">Transport</keyword>
<dbReference type="PROSITE" id="PS51352">
    <property type="entry name" value="THIOREDOXIN_2"/>
    <property type="match status" value="1"/>
</dbReference>
<dbReference type="Gene3D" id="3.40.30.10">
    <property type="entry name" value="Glutaredoxin"/>
    <property type="match status" value="1"/>
</dbReference>
<accession>A0A4R6WCK5</accession>